<feature type="transmembrane region" description="Helical" evidence="2">
    <location>
        <begin position="298"/>
        <end position="318"/>
    </location>
</feature>
<dbReference type="AlphaFoldDB" id="A0A2A9NMK4"/>
<dbReference type="PANTHER" id="PTHR12286">
    <property type="entry name" value="SACCHAROPINE DEHYDROGENASE-LIKE OXIDOREDUCTASE"/>
    <property type="match status" value="1"/>
</dbReference>
<comment type="similarity">
    <text evidence="1">Belongs to the saccharopine dehydrogenase family.</text>
</comment>
<organism evidence="4 5">
    <name type="scientific">Amanita thiersii Skay4041</name>
    <dbReference type="NCBI Taxonomy" id="703135"/>
    <lineage>
        <taxon>Eukaryota</taxon>
        <taxon>Fungi</taxon>
        <taxon>Dikarya</taxon>
        <taxon>Basidiomycota</taxon>
        <taxon>Agaricomycotina</taxon>
        <taxon>Agaricomycetes</taxon>
        <taxon>Agaricomycetidae</taxon>
        <taxon>Agaricales</taxon>
        <taxon>Pluteineae</taxon>
        <taxon>Amanitaceae</taxon>
        <taxon>Amanita</taxon>
    </lineage>
</organism>
<gene>
    <name evidence="4" type="ORF">AMATHDRAFT_57582</name>
</gene>
<dbReference type="InterPro" id="IPR005097">
    <property type="entry name" value="Sacchrp_dh_NADP-bd"/>
</dbReference>
<evidence type="ECO:0000313" key="4">
    <source>
        <dbReference type="EMBL" id="PFH52215.1"/>
    </source>
</evidence>
<dbReference type="SUPFAM" id="SSF51735">
    <property type="entry name" value="NAD(P)-binding Rossmann-fold domains"/>
    <property type="match status" value="1"/>
</dbReference>
<dbReference type="InterPro" id="IPR051276">
    <property type="entry name" value="Saccharopine_DH-like_oxidrdct"/>
</dbReference>
<dbReference type="OrthoDB" id="10268090at2759"/>
<evidence type="ECO:0000256" key="1">
    <source>
        <dbReference type="ARBA" id="ARBA00038048"/>
    </source>
</evidence>
<keyword evidence="2" id="KW-0812">Transmembrane</keyword>
<sequence length="454" mass="49124">MPDIILLGATGFTGRLITRYLSTHPQRGKFTWAIAGRSVPKLEALAKEVGLSTDVAIVQVDVTNASEVERVVKTARVIINTVGPYHRWGTPVVRACVRHAVHYVDLTGETPWIREIIKEFDYAATKSGAIIVPSCGMDSVPSDISAYISNKTLKSALEERENDGTGSSVTTSLTAFDFKGGVSGGTLSTMMVTMEEVDRQDLSEASRPYSLSPVVGKHTPAFQALYRLAVPGEQPIVGGPFVMRGPNSAIVQRTFGLLELEAMLRKTNTQTLDSEVRARRERYGPLFQYDEFMVTSSVPGALLFSVAFVVTFMSLYALSPVRWLVKKFMPQPGEGPSDEAMKDGYLIGTNLTTSASNPPLQVKSVVRLKGDPGYLLTAAMISESALSLLLPPRSSNSSADSTSYSAIPTLPLLAQKGGVLTPMTAFGDVLLKRLEDTGLFEFTSTVVTEKQKSV</sequence>
<evidence type="ECO:0000256" key="2">
    <source>
        <dbReference type="SAM" id="Phobius"/>
    </source>
</evidence>
<dbReference type="GO" id="GO:0005811">
    <property type="term" value="C:lipid droplet"/>
    <property type="evidence" value="ECO:0007669"/>
    <property type="project" value="TreeGrafter"/>
</dbReference>
<dbReference type="GO" id="GO:0005886">
    <property type="term" value="C:plasma membrane"/>
    <property type="evidence" value="ECO:0007669"/>
    <property type="project" value="TreeGrafter"/>
</dbReference>
<proteinExistence type="inferred from homology"/>
<accession>A0A2A9NMK4</accession>
<dbReference type="Proteomes" id="UP000242287">
    <property type="component" value="Unassembled WGS sequence"/>
</dbReference>
<feature type="domain" description="Saccharopine dehydrogenase NADP binding" evidence="3">
    <location>
        <begin position="4"/>
        <end position="132"/>
    </location>
</feature>
<evidence type="ECO:0000259" key="3">
    <source>
        <dbReference type="Pfam" id="PF03435"/>
    </source>
</evidence>
<name>A0A2A9NMK4_9AGAR</name>
<dbReference type="GO" id="GO:0005739">
    <property type="term" value="C:mitochondrion"/>
    <property type="evidence" value="ECO:0007669"/>
    <property type="project" value="TreeGrafter"/>
</dbReference>
<evidence type="ECO:0000313" key="5">
    <source>
        <dbReference type="Proteomes" id="UP000242287"/>
    </source>
</evidence>
<dbReference type="Pfam" id="PF03435">
    <property type="entry name" value="Sacchrp_dh_NADP"/>
    <property type="match status" value="1"/>
</dbReference>
<dbReference type="GO" id="GO:0009247">
    <property type="term" value="P:glycolipid biosynthetic process"/>
    <property type="evidence" value="ECO:0007669"/>
    <property type="project" value="TreeGrafter"/>
</dbReference>
<keyword evidence="5" id="KW-1185">Reference proteome</keyword>
<dbReference type="EMBL" id="KZ301981">
    <property type="protein sequence ID" value="PFH52215.1"/>
    <property type="molecule type" value="Genomic_DNA"/>
</dbReference>
<reference evidence="4 5" key="1">
    <citation type="submission" date="2014-02" db="EMBL/GenBank/DDBJ databases">
        <title>Transposable element dynamics among asymbiotic and ectomycorrhizal Amanita fungi.</title>
        <authorList>
            <consortium name="DOE Joint Genome Institute"/>
            <person name="Hess J."/>
            <person name="Skrede I."/>
            <person name="Wolfe B."/>
            <person name="LaButti K."/>
            <person name="Ohm R.A."/>
            <person name="Grigoriev I.V."/>
            <person name="Pringle A."/>
        </authorList>
    </citation>
    <scope>NUCLEOTIDE SEQUENCE [LARGE SCALE GENOMIC DNA]</scope>
    <source>
        <strain evidence="4 5">SKay4041</strain>
    </source>
</reference>
<keyword evidence="2" id="KW-0472">Membrane</keyword>
<dbReference type="InterPro" id="IPR036291">
    <property type="entry name" value="NAD(P)-bd_dom_sf"/>
</dbReference>
<dbReference type="PANTHER" id="PTHR12286:SF5">
    <property type="entry name" value="SACCHAROPINE DEHYDROGENASE-LIKE OXIDOREDUCTASE"/>
    <property type="match status" value="1"/>
</dbReference>
<dbReference type="Gene3D" id="3.40.50.720">
    <property type="entry name" value="NAD(P)-binding Rossmann-like Domain"/>
    <property type="match status" value="1"/>
</dbReference>
<protein>
    <recommendedName>
        <fullName evidence="3">Saccharopine dehydrogenase NADP binding domain-containing protein</fullName>
    </recommendedName>
</protein>
<keyword evidence="2" id="KW-1133">Transmembrane helix</keyword>